<dbReference type="EMBL" id="AMZH03007899">
    <property type="protein sequence ID" value="RRT60175.1"/>
    <property type="molecule type" value="Genomic_DNA"/>
</dbReference>
<comment type="caution">
    <text evidence="5">The sequence shown here is derived from an EMBL/GenBank/DDBJ whole genome shotgun (WGS) entry which is preliminary data.</text>
</comment>
<keyword evidence="2 3" id="KW-0808">Transferase</keyword>
<dbReference type="InterPro" id="IPR037163">
    <property type="entry name" value="Spermidine_synt_N_sf"/>
</dbReference>
<protein>
    <recommendedName>
        <fullName evidence="4">PABS domain-containing protein</fullName>
    </recommendedName>
</protein>
<dbReference type="PROSITE" id="PS51006">
    <property type="entry name" value="PABS_2"/>
    <property type="match status" value="1"/>
</dbReference>
<dbReference type="InterPro" id="IPR001045">
    <property type="entry name" value="Spermi_synthase"/>
</dbReference>
<dbReference type="InterPro" id="IPR029063">
    <property type="entry name" value="SAM-dependent_MTases_sf"/>
</dbReference>
<organism evidence="5 6">
    <name type="scientific">Ensete ventricosum</name>
    <name type="common">Abyssinian banana</name>
    <name type="synonym">Musa ensete</name>
    <dbReference type="NCBI Taxonomy" id="4639"/>
    <lineage>
        <taxon>Eukaryota</taxon>
        <taxon>Viridiplantae</taxon>
        <taxon>Streptophyta</taxon>
        <taxon>Embryophyta</taxon>
        <taxon>Tracheophyta</taxon>
        <taxon>Spermatophyta</taxon>
        <taxon>Magnoliopsida</taxon>
        <taxon>Liliopsida</taxon>
        <taxon>Zingiberales</taxon>
        <taxon>Musaceae</taxon>
        <taxon>Ensete</taxon>
    </lineage>
</organism>
<name>A0A426Z893_ENSVE</name>
<sequence>TLILVVFVVNSVGAWWSPEEEERCQPGKVPQETIPMLPGRWGRTIFLPAAERRELRLPSPKRRAMRRWCLGGSPSRSLVDTDGELVYFNNPMWPANECELLNVGEAHSLKVEKILYQGKSEFQEILVFEVCKKFFPDLSVGFEDPRVRLHIDDGELKI</sequence>
<dbReference type="GO" id="GO:0008295">
    <property type="term" value="P:spermidine biosynthetic process"/>
    <property type="evidence" value="ECO:0007669"/>
    <property type="project" value="TreeGrafter"/>
</dbReference>
<dbReference type="SUPFAM" id="SSF53335">
    <property type="entry name" value="S-adenosyl-L-methionine-dependent methyltransferases"/>
    <property type="match status" value="1"/>
</dbReference>
<gene>
    <name evidence="5" type="ORF">B296_00024973</name>
</gene>
<dbReference type="Gene3D" id="2.30.140.10">
    <property type="entry name" value="Spermidine synthase, tetramerisation domain"/>
    <property type="match status" value="1"/>
</dbReference>
<reference evidence="5 6" key="1">
    <citation type="journal article" date="2014" name="Agronomy (Basel)">
        <title>A Draft Genome Sequence for Ensete ventricosum, the Drought-Tolerant Tree Against Hunger.</title>
        <authorList>
            <person name="Harrison J."/>
            <person name="Moore K.A."/>
            <person name="Paszkiewicz K."/>
            <person name="Jones T."/>
            <person name="Grant M."/>
            <person name="Ambacheew D."/>
            <person name="Muzemil S."/>
            <person name="Studholme D.J."/>
        </authorList>
    </citation>
    <scope>NUCLEOTIDE SEQUENCE [LARGE SCALE GENOMIC DNA]</scope>
</reference>
<evidence type="ECO:0000256" key="3">
    <source>
        <dbReference type="PROSITE-ProRule" id="PRU00354"/>
    </source>
</evidence>
<comment type="caution">
    <text evidence="3">Lacks conserved residue(s) required for the propagation of feature annotation.</text>
</comment>
<accession>A0A426Z893</accession>
<dbReference type="PANTHER" id="PTHR11558:SF25">
    <property type="entry name" value="SPERMINE SYNTHASE"/>
    <property type="match status" value="1"/>
</dbReference>
<dbReference type="Proteomes" id="UP000287651">
    <property type="component" value="Unassembled WGS sequence"/>
</dbReference>
<evidence type="ECO:0000259" key="4">
    <source>
        <dbReference type="PROSITE" id="PS51006"/>
    </source>
</evidence>
<dbReference type="GO" id="GO:0004766">
    <property type="term" value="F:spermidine synthase activity"/>
    <property type="evidence" value="ECO:0007669"/>
    <property type="project" value="TreeGrafter"/>
</dbReference>
<dbReference type="PANTHER" id="PTHR11558">
    <property type="entry name" value="SPERMIDINE/SPERMINE SYNTHASE"/>
    <property type="match status" value="1"/>
</dbReference>
<proteinExistence type="inferred from homology"/>
<feature type="non-terminal residue" evidence="5">
    <location>
        <position position="1"/>
    </location>
</feature>
<dbReference type="InterPro" id="IPR035246">
    <property type="entry name" value="Spermidine_synt_N"/>
</dbReference>
<evidence type="ECO:0000256" key="2">
    <source>
        <dbReference type="ARBA" id="ARBA00022679"/>
    </source>
</evidence>
<dbReference type="Pfam" id="PF17284">
    <property type="entry name" value="Spermine_synt_N"/>
    <property type="match status" value="1"/>
</dbReference>
<evidence type="ECO:0000313" key="6">
    <source>
        <dbReference type="Proteomes" id="UP000287651"/>
    </source>
</evidence>
<dbReference type="Gene3D" id="3.40.50.150">
    <property type="entry name" value="Vaccinia Virus protein VP39"/>
    <property type="match status" value="1"/>
</dbReference>
<comment type="similarity">
    <text evidence="1">Belongs to the spermidine/spermine synthase family.</text>
</comment>
<feature type="domain" description="PABS" evidence="4">
    <location>
        <begin position="91"/>
        <end position="158"/>
    </location>
</feature>
<keyword evidence="3" id="KW-0620">Polyamine biosynthesis</keyword>
<dbReference type="AlphaFoldDB" id="A0A426Z893"/>
<dbReference type="GO" id="GO:0005829">
    <property type="term" value="C:cytosol"/>
    <property type="evidence" value="ECO:0007669"/>
    <property type="project" value="TreeGrafter"/>
</dbReference>
<evidence type="ECO:0000313" key="5">
    <source>
        <dbReference type="EMBL" id="RRT60175.1"/>
    </source>
</evidence>
<evidence type="ECO:0000256" key="1">
    <source>
        <dbReference type="ARBA" id="ARBA00007867"/>
    </source>
</evidence>
<dbReference type="InterPro" id="IPR030374">
    <property type="entry name" value="PABS"/>
</dbReference>